<dbReference type="EMBL" id="JACHEF010000004">
    <property type="protein sequence ID" value="MBB6411927.1"/>
    <property type="molecule type" value="Genomic_DNA"/>
</dbReference>
<evidence type="ECO:0008006" key="5">
    <source>
        <dbReference type="Google" id="ProtNLM"/>
    </source>
</evidence>
<protein>
    <recommendedName>
        <fullName evidence="5">Resolvase</fullName>
    </recommendedName>
</protein>
<evidence type="ECO:0000313" key="4">
    <source>
        <dbReference type="Proteomes" id="UP000556329"/>
    </source>
</evidence>
<organism evidence="3 4">
    <name type="scientific">Mesorhizobium sangaii</name>
    <dbReference type="NCBI Taxonomy" id="505389"/>
    <lineage>
        <taxon>Bacteria</taxon>
        <taxon>Pseudomonadati</taxon>
        <taxon>Pseudomonadota</taxon>
        <taxon>Alphaproteobacteria</taxon>
        <taxon>Hyphomicrobiales</taxon>
        <taxon>Phyllobacteriaceae</taxon>
        <taxon>Mesorhizobium</taxon>
    </lineage>
</organism>
<dbReference type="InterPro" id="IPR038109">
    <property type="entry name" value="DNA_bind_recomb_sf"/>
</dbReference>
<evidence type="ECO:0000259" key="1">
    <source>
        <dbReference type="PROSITE" id="PS51736"/>
    </source>
</evidence>
<reference evidence="3 4" key="1">
    <citation type="submission" date="2020-08" db="EMBL/GenBank/DDBJ databases">
        <title>Genomic Encyclopedia of Type Strains, Phase IV (KMG-IV): sequencing the most valuable type-strain genomes for metagenomic binning, comparative biology and taxonomic classification.</title>
        <authorList>
            <person name="Goeker M."/>
        </authorList>
    </citation>
    <scope>NUCLEOTIDE SEQUENCE [LARGE SCALE GENOMIC DNA]</scope>
    <source>
        <strain evidence="3 4">DSM 100039</strain>
    </source>
</reference>
<sequence>MVDVVVVYKIDRLSRSLMDFSKLVDVFDANDVTFVSVTQSFSTTTSMGRLTLNILLSFAQFEREVIGERIRDKFAASRRKGMWMGGNVPFGYRVENRKLLIQDEEAAIVRSIFERFLQIGSATILARTLNAEGLRRKNGKSFDKGLLYKLLSNRVYIGEAVHKGTSYPGEHQPLISQDLWDNVRSIIAEPPRKRAGHCRRQTPALLRGLIFAPSGCAMTPAHTRKKGRLYRYYVTTSVQKLGPESCSVRRLPAGEIEAAVIDQVRVLLRSPEMIVKTWATAREDGDEINETEVRDALVQFDALWEELFPAEQARIIQLLVERIDVDVGGITIRLRTEGIASVIAELWERPNLG</sequence>
<keyword evidence="4" id="KW-1185">Reference proteome</keyword>
<dbReference type="Gene3D" id="3.40.50.1390">
    <property type="entry name" value="Resolvase, N-terminal catalytic domain"/>
    <property type="match status" value="1"/>
</dbReference>
<evidence type="ECO:0000259" key="2">
    <source>
        <dbReference type="PROSITE" id="PS51737"/>
    </source>
</evidence>
<dbReference type="SMART" id="SM00857">
    <property type="entry name" value="Resolvase"/>
    <property type="match status" value="1"/>
</dbReference>
<dbReference type="PROSITE" id="PS51736">
    <property type="entry name" value="RECOMBINASES_3"/>
    <property type="match status" value="1"/>
</dbReference>
<name>A0A841P9N6_9HYPH</name>
<dbReference type="AlphaFoldDB" id="A0A841P9N6"/>
<dbReference type="InterPro" id="IPR011109">
    <property type="entry name" value="DNA_bind_recombinase_dom"/>
</dbReference>
<dbReference type="Gene3D" id="3.90.1750.20">
    <property type="entry name" value="Putative Large Serine Recombinase, Chain B, Domain 2"/>
    <property type="match status" value="1"/>
</dbReference>
<dbReference type="Proteomes" id="UP000556329">
    <property type="component" value="Unassembled WGS sequence"/>
</dbReference>
<dbReference type="InterPro" id="IPR050639">
    <property type="entry name" value="SSR_resolvase"/>
</dbReference>
<dbReference type="InterPro" id="IPR036162">
    <property type="entry name" value="Resolvase-like_N_sf"/>
</dbReference>
<dbReference type="Pfam" id="PF07508">
    <property type="entry name" value="Recombinase"/>
    <property type="match status" value="1"/>
</dbReference>
<dbReference type="InterPro" id="IPR025827">
    <property type="entry name" value="Zn_ribbon_recom_dom"/>
</dbReference>
<dbReference type="PANTHER" id="PTHR30461">
    <property type="entry name" value="DNA-INVERTASE FROM LAMBDOID PROPHAGE"/>
    <property type="match status" value="1"/>
</dbReference>
<comment type="caution">
    <text evidence="3">The sequence shown here is derived from an EMBL/GenBank/DDBJ whole genome shotgun (WGS) entry which is preliminary data.</text>
</comment>
<dbReference type="GO" id="GO:0000150">
    <property type="term" value="F:DNA strand exchange activity"/>
    <property type="evidence" value="ECO:0007669"/>
    <property type="project" value="InterPro"/>
</dbReference>
<dbReference type="PROSITE" id="PS51737">
    <property type="entry name" value="RECOMBINASE_DNA_BIND"/>
    <property type="match status" value="1"/>
</dbReference>
<dbReference type="Pfam" id="PF00239">
    <property type="entry name" value="Resolvase"/>
    <property type="match status" value="1"/>
</dbReference>
<evidence type="ECO:0000313" key="3">
    <source>
        <dbReference type="EMBL" id="MBB6411927.1"/>
    </source>
</evidence>
<feature type="domain" description="Resolvase/invertase-type recombinase catalytic" evidence="1">
    <location>
        <begin position="1"/>
        <end position="81"/>
    </location>
</feature>
<dbReference type="SUPFAM" id="SSF53041">
    <property type="entry name" value="Resolvase-like"/>
    <property type="match status" value="1"/>
</dbReference>
<dbReference type="PANTHER" id="PTHR30461:SF23">
    <property type="entry name" value="DNA RECOMBINASE-RELATED"/>
    <property type="match status" value="1"/>
</dbReference>
<proteinExistence type="predicted"/>
<accession>A0A841P9N6</accession>
<feature type="domain" description="Recombinase" evidence="2">
    <location>
        <begin position="89"/>
        <end position="193"/>
    </location>
</feature>
<dbReference type="Pfam" id="PF13408">
    <property type="entry name" value="Zn_ribbon_recom"/>
    <property type="match status" value="1"/>
</dbReference>
<gene>
    <name evidence="3" type="ORF">HNQ71_004615</name>
</gene>
<dbReference type="CDD" id="cd03768">
    <property type="entry name" value="SR_ResInv"/>
    <property type="match status" value="1"/>
</dbReference>
<dbReference type="InterPro" id="IPR006119">
    <property type="entry name" value="Resolv_N"/>
</dbReference>
<dbReference type="GO" id="GO:0003677">
    <property type="term" value="F:DNA binding"/>
    <property type="evidence" value="ECO:0007669"/>
    <property type="project" value="InterPro"/>
</dbReference>